<dbReference type="GeneID" id="25905152"/>
<dbReference type="InterPro" id="IPR002048">
    <property type="entry name" value="EF_hand_dom"/>
</dbReference>
<dbReference type="InterPro" id="IPR014710">
    <property type="entry name" value="RmlC-like_jellyroll"/>
</dbReference>
<dbReference type="SMART" id="SM01274">
    <property type="entry name" value="malic"/>
    <property type="match status" value="1"/>
</dbReference>
<accession>A0A0L0G1Z6</accession>
<dbReference type="InterPro" id="IPR018490">
    <property type="entry name" value="cNMP-bd_dom_sf"/>
</dbReference>
<dbReference type="Gene3D" id="3.40.50.720">
    <property type="entry name" value="NAD(P)-binding Rossmann-like Domain"/>
    <property type="match status" value="1"/>
</dbReference>
<dbReference type="Gene3D" id="3.40.50.10380">
    <property type="entry name" value="Malic enzyme, N-terminal domain"/>
    <property type="match status" value="1"/>
</dbReference>
<dbReference type="Pfam" id="PF03949">
    <property type="entry name" value="Malic_M"/>
    <property type="match status" value="1"/>
</dbReference>
<dbReference type="InterPro" id="IPR018247">
    <property type="entry name" value="EF_Hand_1_Ca_BS"/>
</dbReference>
<keyword evidence="3" id="KW-0479">Metal-binding</keyword>
<dbReference type="EMBL" id="KQ241865">
    <property type="protein sequence ID" value="KNC83090.1"/>
    <property type="molecule type" value="Genomic_DNA"/>
</dbReference>
<dbReference type="eggNOG" id="KOG1257">
    <property type="taxonomic scope" value="Eukaryota"/>
</dbReference>
<evidence type="ECO:0000256" key="2">
    <source>
        <dbReference type="ARBA" id="ARBA00001946"/>
    </source>
</evidence>
<dbReference type="SUPFAM" id="SSF51206">
    <property type="entry name" value="cAMP-binding domain-like"/>
    <property type="match status" value="1"/>
</dbReference>
<dbReference type="PROSITE" id="PS00018">
    <property type="entry name" value="EF_HAND_1"/>
    <property type="match status" value="1"/>
</dbReference>
<dbReference type="FunFam" id="3.40.50.720:FF:000095">
    <property type="entry name" value="NADP-dependent malic enzyme"/>
    <property type="match status" value="1"/>
</dbReference>
<evidence type="ECO:0000256" key="1">
    <source>
        <dbReference type="ARBA" id="ARBA00001936"/>
    </source>
</evidence>
<name>A0A0L0G1Z6_9EUKA</name>
<dbReference type="InterPro" id="IPR037062">
    <property type="entry name" value="Malic_N_dom_sf"/>
</dbReference>
<dbReference type="GO" id="GO:0051287">
    <property type="term" value="F:NAD binding"/>
    <property type="evidence" value="ECO:0007669"/>
    <property type="project" value="InterPro"/>
</dbReference>
<dbReference type="Gene3D" id="1.10.238.10">
    <property type="entry name" value="EF-hand"/>
    <property type="match status" value="1"/>
</dbReference>
<sequence>MDKSEFRKYIRSTYTGKLALAAVEDMADATFDRVDINNNGSITFEEFKQALLQNQLGTDHEDFTLQLRPMKGLPRNEIEVLQLVGERFHLEPGQTPQDRPDERCAYFLFKGEGELVFGDEEATDRKLSSAHPEQAFFSMRELFVDQKAILKFKALTACDVIKIPRDDVSALALNNHKGATKLIERMGTIMYERTMHSKDQIEAKQKNGPITASESKFITEHKALLLGYALKYHSLGKKGKLEIMPTKNLGSASALSIAYSPGVAEPCLAIKDNPDLSYEYTTRGHLVGVVSNGTAVLGLGNIGALASKPVMEGKAVLFKQFGGVDSFDVEIDQQDPDKLIDTIVSLEPTFGGINLEDIKAPECFYIEPECQRRMNIPVMHDDQHGTAIIAGAGLVNAVRIAGKNIADVKVVVNGCGAAGFTCAKHFVRLGVKKENVICCDKDGVVYKGRGDLVADPKLYLHEVATESPFRTLSEAIEGADAFCGLSAPNCLTPEMLLKMNNSPLVFALANPTPEIDYNLAMRTRDDCIMGTGRSDLPNQINNVCAFPYIFRGALDVRASKINEDMKMAATQAIANLARSDDTFGPKHIIPDALDPRLLYHISPAVAEAAINSGVARMHIDIGEYTDMLKEKQTLGAL</sequence>
<dbReference type="InterPro" id="IPR011992">
    <property type="entry name" value="EF-hand-dom_pair"/>
</dbReference>
<dbReference type="AlphaFoldDB" id="A0A0L0G1Z6"/>
<dbReference type="PROSITE" id="PS50222">
    <property type="entry name" value="EF_HAND_2"/>
    <property type="match status" value="1"/>
</dbReference>
<dbReference type="STRING" id="667725.A0A0L0G1Z6"/>
<dbReference type="Proteomes" id="UP000054560">
    <property type="component" value="Unassembled WGS sequence"/>
</dbReference>
<keyword evidence="5" id="KW-0560">Oxidoreductase</keyword>
<dbReference type="PANTHER" id="PTHR43237:SF4">
    <property type="entry name" value="NADP-DEPENDENT MALIC ENZYME"/>
    <property type="match status" value="1"/>
</dbReference>
<gene>
    <name evidence="7" type="ORF">SARC_04648</name>
</gene>
<dbReference type="SMART" id="SM00919">
    <property type="entry name" value="Malic_M"/>
    <property type="match status" value="1"/>
</dbReference>
<reference evidence="7 8" key="1">
    <citation type="submission" date="2011-02" db="EMBL/GenBank/DDBJ databases">
        <title>The Genome Sequence of Sphaeroforma arctica JP610.</title>
        <authorList>
            <consortium name="The Broad Institute Genome Sequencing Platform"/>
            <person name="Russ C."/>
            <person name="Cuomo C."/>
            <person name="Young S.K."/>
            <person name="Zeng Q."/>
            <person name="Gargeya S."/>
            <person name="Alvarado L."/>
            <person name="Berlin A."/>
            <person name="Chapman S.B."/>
            <person name="Chen Z."/>
            <person name="Freedman E."/>
            <person name="Gellesch M."/>
            <person name="Goldberg J."/>
            <person name="Griggs A."/>
            <person name="Gujja S."/>
            <person name="Heilman E."/>
            <person name="Heiman D."/>
            <person name="Howarth C."/>
            <person name="Mehta T."/>
            <person name="Neiman D."/>
            <person name="Pearson M."/>
            <person name="Roberts A."/>
            <person name="Saif S."/>
            <person name="Shea T."/>
            <person name="Shenoy N."/>
            <person name="Sisk P."/>
            <person name="Stolte C."/>
            <person name="Sykes S."/>
            <person name="White J."/>
            <person name="Yandava C."/>
            <person name="Burger G."/>
            <person name="Gray M.W."/>
            <person name="Holland P.W.H."/>
            <person name="King N."/>
            <person name="Lang F.B.F."/>
            <person name="Roger A.J."/>
            <person name="Ruiz-Trillo I."/>
            <person name="Haas B."/>
            <person name="Nusbaum C."/>
            <person name="Birren B."/>
        </authorList>
    </citation>
    <scope>NUCLEOTIDE SEQUENCE [LARGE SCALE GENOMIC DNA]</scope>
    <source>
        <strain evidence="7 8">JP610</strain>
    </source>
</reference>
<dbReference type="FunFam" id="3.40.50.10380:FF:000003">
    <property type="entry name" value="NADP-dependent malic enzyme"/>
    <property type="match status" value="1"/>
</dbReference>
<dbReference type="RefSeq" id="XP_014156992.1">
    <property type="nucleotide sequence ID" value="XM_014301517.1"/>
</dbReference>
<evidence type="ECO:0000313" key="8">
    <source>
        <dbReference type="Proteomes" id="UP000054560"/>
    </source>
</evidence>
<dbReference type="OrthoDB" id="25140at2759"/>
<dbReference type="InterPro" id="IPR036291">
    <property type="entry name" value="NAD(P)-bd_dom_sf"/>
</dbReference>
<dbReference type="Pfam" id="PF00390">
    <property type="entry name" value="malic"/>
    <property type="match status" value="1"/>
</dbReference>
<comment type="cofactor">
    <cofactor evidence="1">
        <name>Mn(2+)</name>
        <dbReference type="ChEBI" id="CHEBI:29035"/>
    </cofactor>
</comment>
<evidence type="ECO:0000256" key="3">
    <source>
        <dbReference type="ARBA" id="ARBA00022723"/>
    </source>
</evidence>
<dbReference type="InterPro" id="IPR045213">
    <property type="entry name" value="Malic_NAD-bd_bact_type"/>
</dbReference>
<dbReference type="SUPFAM" id="SSF51735">
    <property type="entry name" value="NAD(P)-binding Rossmann-fold domains"/>
    <property type="match status" value="1"/>
</dbReference>
<dbReference type="GO" id="GO:0005509">
    <property type="term" value="F:calcium ion binding"/>
    <property type="evidence" value="ECO:0007669"/>
    <property type="project" value="InterPro"/>
</dbReference>
<feature type="domain" description="EF-hand" evidence="6">
    <location>
        <begin position="22"/>
        <end position="57"/>
    </location>
</feature>
<dbReference type="InterPro" id="IPR012302">
    <property type="entry name" value="Malic_NAD-bd"/>
</dbReference>
<keyword evidence="8" id="KW-1185">Reference proteome</keyword>
<evidence type="ECO:0000256" key="4">
    <source>
        <dbReference type="ARBA" id="ARBA00022837"/>
    </source>
</evidence>
<protein>
    <recommendedName>
        <fullName evidence="6">EF-hand domain-containing protein</fullName>
    </recommendedName>
</protein>
<dbReference type="SUPFAM" id="SSF47473">
    <property type="entry name" value="EF-hand"/>
    <property type="match status" value="1"/>
</dbReference>
<dbReference type="CDD" id="cd05311">
    <property type="entry name" value="NAD_bind_2_malic_enz"/>
    <property type="match status" value="1"/>
</dbReference>
<dbReference type="GO" id="GO:0016616">
    <property type="term" value="F:oxidoreductase activity, acting on the CH-OH group of donors, NAD or NADP as acceptor"/>
    <property type="evidence" value="ECO:0007669"/>
    <property type="project" value="InterPro"/>
</dbReference>
<dbReference type="Gene3D" id="2.60.120.10">
    <property type="entry name" value="Jelly Rolls"/>
    <property type="match status" value="1"/>
</dbReference>
<evidence type="ECO:0000256" key="5">
    <source>
        <dbReference type="ARBA" id="ARBA00023002"/>
    </source>
</evidence>
<dbReference type="PANTHER" id="PTHR43237">
    <property type="entry name" value="NADP-DEPENDENT MALIC ENZYME"/>
    <property type="match status" value="1"/>
</dbReference>
<comment type="cofactor">
    <cofactor evidence="2">
        <name>Mg(2+)</name>
        <dbReference type="ChEBI" id="CHEBI:18420"/>
    </cofactor>
</comment>
<evidence type="ECO:0000313" key="7">
    <source>
        <dbReference type="EMBL" id="KNC83090.1"/>
    </source>
</evidence>
<organism evidence="7 8">
    <name type="scientific">Sphaeroforma arctica JP610</name>
    <dbReference type="NCBI Taxonomy" id="667725"/>
    <lineage>
        <taxon>Eukaryota</taxon>
        <taxon>Ichthyosporea</taxon>
        <taxon>Ichthyophonida</taxon>
        <taxon>Sphaeroforma</taxon>
    </lineage>
</organism>
<proteinExistence type="predicted"/>
<dbReference type="InterPro" id="IPR051674">
    <property type="entry name" value="Malate_Decarboxylase"/>
</dbReference>
<dbReference type="SUPFAM" id="SSF53223">
    <property type="entry name" value="Aminoacid dehydrogenase-like, N-terminal domain"/>
    <property type="match status" value="1"/>
</dbReference>
<dbReference type="GO" id="GO:0004470">
    <property type="term" value="F:malic enzyme activity"/>
    <property type="evidence" value="ECO:0007669"/>
    <property type="project" value="InterPro"/>
</dbReference>
<dbReference type="InterPro" id="IPR046346">
    <property type="entry name" value="Aminoacid_DH-like_N_sf"/>
</dbReference>
<dbReference type="InterPro" id="IPR012301">
    <property type="entry name" value="Malic_N_dom"/>
</dbReference>
<evidence type="ECO:0000259" key="6">
    <source>
        <dbReference type="PROSITE" id="PS50222"/>
    </source>
</evidence>
<keyword evidence="4" id="KW-0106">Calcium</keyword>